<evidence type="ECO:0000313" key="4">
    <source>
        <dbReference type="Proteomes" id="UP001221142"/>
    </source>
</evidence>
<name>A0AAD7B743_9AGAR</name>
<evidence type="ECO:0000313" key="3">
    <source>
        <dbReference type="EMBL" id="KAJ7612668.1"/>
    </source>
</evidence>
<dbReference type="Gene3D" id="3.60.21.10">
    <property type="match status" value="1"/>
</dbReference>
<gene>
    <name evidence="3" type="ORF">FB45DRAFT_1117178</name>
</gene>
<comment type="caution">
    <text evidence="3">The sequence shown here is derived from an EMBL/GenBank/DDBJ whole genome shotgun (WGS) entry which is preliminary data.</text>
</comment>
<dbReference type="EMBL" id="JARKIF010000030">
    <property type="protein sequence ID" value="KAJ7612668.1"/>
    <property type="molecule type" value="Genomic_DNA"/>
</dbReference>
<feature type="region of interest" description="Disordered" evidence="1">
    <location>
        <begin position="31"/>
        <end position="52"/>
    </location>
</feature>
<dbReference type="PANTHER" id="PTHR36492">
    <property type="match status" value="1"/>
</dbReference>
<feature type="compositionally biased region" description="Basic and acidic residues" evidence="1">
    <location>
        <begin position="77"/>
        <end position="91"/>
    </location>
</feature>
<accession>A0AAD7B743</accession>
<dbReference type="InterPro" id="IPR029052">
    <property type="entry name" value="Metallo-depent_PP-like"/>
</dbReference>
<reference evidence="3" key="1">
    <citation type="submission" date="2023-03" db="EMBL/GenBank/DDBJ databases">
        <title>Massive genome expansion in bonnet fungi (Mycena s.s.) driven by repeated elements and novel gene families across ecological guilds.</title>
        <authorList>
            <consortium name="Lawrence Berkeley National Laboratory"/>
            <person name="Harder C.B."/>
            <person name="Miyauchi S."/>
            <person name="Viragh M."/>
            <person name="Kuo A."/>
            <person name="Thoen E."/>
            <person name="Andreopoulos B."/>
            <person name="Lu D."/>
            <person name="Skrede I."/>
            <person name="Drula E."/>
            <person name="Henrissat B."/>
            <person name="Morin E."/>
            <person name="Kohler A."/>
            <person name="Barry K."/>
            <person name="LaButti K."/>
            <person name="Morin E."/>
            <person name="Salamov A."/>
            <person name="Lipzen A."/>
            <person name="Mereny Z."/>
            <person name="Hegedus B."/>
            <person name="Baldrian P."/>
            <person name="Stursova M."/>
            <person name="Weitz H."/>
            <person name="Taylor A."/>
            <person name="Grigoriev I.V."/>
            <person name="Nagy L.G."/>
            <person name="Martin F."/>
            <person name="Kauserud H."/>
        </authorList>
    </citation>
    <scope>NUCLEOTIDE SEQUENCE</scope>
    <source>
        <strain evidence="3">9284</strain>
    </source>
</reference>
<keyword evidence="4" id="KW-1185">Reference proteome</keyword>
<feature type="domain" description="Calcineurin-like phosphoesterase" evidence="2">
    <location>
        <begin position="176"/>
        <end position="405"/>
    </location>
</feature>
<dbReference type="GO" id="GO:0016787">
    <property type="term" value="F:hydrolase activity"/>
    <property type="evidence" value="ECO:0007669"/>
    <property type="project" value="InterPro"/>
</dbReference>
<dbReference type="PANTHER" id="PTHR36492:SF2">
    <property type="entry name" value="[ACYL-CARRIER-PROTEIN] PHOSPHODIESTERASE PPTH"/>
    <property type="match status" value="1"/>
</dbReference>
<evidence type="ECO:0000256" key="1">
    <source>
        <dbReference type="SAM" id="MobiDB-lite"/>
    </source>
</evidence>
<dbReference type="InterPro" id="IPR052963">
    <property type="entry name" value="Pantetheine_PDE"/>
</dbReference>
<protein>
    <recommendedName>
        <fullName evidence="2">Calcineurin-like phosphoesterase domain-containing protein</fullName>
    </recommendedName>
</protein>
<feature type="compositionally biased region" description="Basic residues" evidence="1">
    <location>
        <begin position="39"/>
        <end position="52"/>
    </location>
</feature>
<dbReference type="Pfam" id="PF00149">
    <property type="entry name" value="Metallophos"/>
    <property type="match status" value="1"/>
</dbReference>
<evidence type="ECO:0000259" key="2">
    <source>
        <dbReference type="Pfam" id="PF00149"/>
    </source>
</evidence>
<dbReference type="InterPro" id="IPR004843">
    <property type="entry name" value="Calcineurin-like_PHP"/>
</dbReference>
<dbReference type="AlphaFoldDB" id="A0AAD7B743"/>
<dbReference type="Proteomes" id="UP001221142">
    <property type="component" value="Unassembled WGS sequence"/>
</dbReference>
<dbReference type="SUPFAM" id="SSF56300">
    <property type="entry name" value="Metallo-dependent phosphatases"/>
    <property type="match status" value="1"/>
</dbReference>
<sequence length="463" mass="52893">MVRFESSRRNRFEEASGVCREGIEAGFAGVQGYRVGPNHPKKQRDMHKTNTKRNRIQTSFLVFLLHSNPDSESQSRVQREKENSRRIKRPKFEASKQYLRTSTATPTFMDVVSSVAKQHKSKQVLWKAVNRDFALHAETNLQGGKMVVHIAEKGRMMCDPIKPSLPRTSTATLMLYAISDIHLSYPGNRDEWQSLTPHPDDGLILCGDMGEKAEHLDLAFSVAKTNFKEVWWCPGNHELFSMPIKTAARGEEKYKECVEIARRHGVYTPEDPFVRWEEVIIAPIFTLYDYSFRPSHLTSTAAAIAWAEETDTVAADEALLFPDPHSSREAWCASLVASTASKLESTIAASPDTPLIIFNHWPLRQDLVLVPRVPRFSIWCGTTLTEDWHTRFNAAVVISGHLHMPRTDWRDGVRFEEVSLGYPREWETVKEEGMDINDLLRVIWPGPGRPEKEPVATQWRRWG</sequence>
<organism evidence="3 4">
    <name type="scientific">Roridomyces roridus</name>
    <dbReference type="NCBI Taxonomy" id="1738132"/>
    <lineage>
        <taxon>Eukaryota</taxon>
        <taxon>Fungi</taxon>
        <taxon>Dikarya</taxon>
        <taxon>Basidiomycota</taxon>
        <taxon>Agaricomycotina</taxon>
        <taxon>Agaricomycetes</taxon>
        <taxon>Agaricomycetidae</taxon>
        <taxon>Agaricales</taxon>
        <taxon>Marasmiineae</taxon>
        <taxon>Mycenaceae</taxon>
        <taxon>Roridomyces</taxon>
    </lineage>
</organism>
<proteinExistence type="predicted"/>
<feature type="region of interest" description="Disordered" evidence="1">
    <location>
        <begin position="71"/>
        <end position="91"/>
    </location>
</feature>